<feature type="region of interest" description="Disordered" evidence="2">
    <location>
        <begin position="913"/>
        <end position="980"/>
    </location>
</feature>
<feature type="domain" description="DUF7791" evidence="4">
    <location>
        <begin position="546"/>
        <end position="688"/>
    </location>
</feature>
<dbReference type="Proteomes" id="UP001287356">
    <property type="component" value="Unassembled WGS sequence"/>
</dbReference>
<dbReference type="Pfam" id="PF24883">
    <property type="entry name" value="NPHP3_N"/>
    <property type="match status" value="1"/>
</dbReference>
<gene>
    <name evidence="5" type="ORF">B0T24DRAFT_600545</name>
</gene>
<comment type="caution">
    <text evidence="5">The sequence shown here is derived from an EMBL/GenBank/DDBJ whole genome shotgun (WGS) entry which is preliminary data.</text>
</comment>
<organism evidence="5 6">
    <name type="scientific">Lasiosphaeria ovina</name>
    <dbReference type="NCBI Taxonomy" id="92902"/>
    <lineage>
        <taxon>Eukaryota</taxon>
        <taxon>Fungi</taxon>
        <taxon>Dikarya</taxon>
        <taxon>Ascomycota</taxon>
        <taxon>Pezizomycotina</taxon>
        <taxon>Sordariomycetes</taxon>
        <taxon>Sordariomycetidae</taxon>
        <taxon>Sordariales</taxon>
        <taxon>Lasiosphaeriaceae</taxon>
        <taxon>Lasiosphaeria</taxon>
    </lineage>
</organism>
<feature type="compositionally biased region" description="Basic and acidic residues" evidence="2">
    <location>
        <begin position="941"/>
        <end position="957"/>
    </location>
</feature>
<evidence type="ECO:0000259" key="4">
    <source>
        <dbReference type="Pfam" id="PF25053"/>
    </source>
</evidence>
<keyword evidence="6" id="KW-1185">Reference proteome</keyword>
<evidence type="ECO:0000313" key="6">
    <source>
        <dbReference type="Proteomes" id="UP001287356"/>
    </source>
</evidence>
<dbReference type="SUPFAM" id="SSF52540">
    <property type="entry name" value="P-loop containing nucleoside triphosphate hydrolases"/>
    <property type="match status" value="1"/>
</dbReference>
<evidence type="ECO:0000256" key="1">
    <source>
        <dbReference type="ARBA" id="ARBA00022737"/>
    </source>
</evidence>
<evidence type="ECO:0000259" key="3">
    <source>
        <dbReference type="Pfam" id="PF24883"/>
    </source>
</evidence>
<feature type="domain" description="Nephrocystin 3-like N-terminal" evidence="3">
    <location>
        <begin position="278"/>
        <end position="437"/>
    </location>
</feature>
<sequence length="980" mass="109819">MDPITSFSLASGAAQLADFTFKLISGTTAIYKSAEGASDENASIEAISARLQTLAGNVADASELAEAGLVDKTVANIAKSCGGMAKQLLHALDQLKTDEKTVWNSFWAALKTLWQKTRIQDMVATLSREQASLVVHLQWGIANKQSSMHEALRQIDERTLQLRIDRTETLQHIRDTIKLEIAKAKADISQEIAKIKDVQTTESGQPIVLNEDTKVVRLVNVVASLVVTAQQRNDQHAFLSTLYFDTIMARQAGIREAHPQTFDWAFRDNMPDGTPLSLNSWLRSGSGIFWIRGKAGSGKSTLTKFVIQSPFTRTILKAWAGRDELVIANHFFWNSGSKLQMSQTGLFRTLLFEMLRHCPEVIPQICKAMPHVTEDSYQWTTEDLLLVMEVVSSQKIPKKFCFFIDGLDEYEGDHYHLIDMLQRLVSFGKAKICCSSRPWTCFIDAFGESQDRLLKLEDLTKNDIRRYVQDNFDKHPQFLKHHYDPEYKNLVDDVVGRAHGVFLWVFLVVRSLRDGLTYADRVSDLQKRLDTLPPDLETFFQHILDSVDPFYRQQSSEVFLLAAYAPESLPLPIYHILDNIDDSPSKLLSMSLTARDLGSAGSWKDKMARRLDARTKGLIEVIRSHDNGDPVPPQFRHVQMRAEFLHRTVRDFLLTGDVNTMLRGRCRADFSPATRLSQAFLVLLRSSEIIRAPGIADYVESFAYFAWRIEQEQNAAPPMALMKAAEAALAKLDWTRPADPHKHNLRPLSLFALALSRGIYLYATALLNLEPDERLKAEISKNESPLLSLVILPFDAAPYHRWSISVEFVQLLLEQGASPSARPTRNESTPFEMFLGELKKRPLRAVWKDELGLEYAGAKAVLGAMIAKGAPLNRLPEAKEIIRSRFDMQDAEYLLSLSPMAPATPAALALRAKEMSKRKSATVGAGQEQAPPPSSPGRLSAKPEKADASPKRADHNKTAGLTARWRGLLSKKDQSVGTTP</sequence>
<dbReference type="InterPro" id="IPR056693">
    <property type="entry name" value="DUF7791"/>
</dbReference>
<evidence type="ECO:0008006" key="7">
    <source>
        <dbReference type="Google" id="ProtNLM"/>
    </source>
</evidence>
<dbReference type="InterPro" id="IPR027417">
    <property type="entry name" value="P-loop_NTPase"/>
</dbReference>
<dbReference type="PANTHER" id="PTHR10039:SF5">
    <property type="entry name" value="NACHT DOMAIN-CONTAINING PROTEIN"/>
    <property type="match status" value="1"/>
</dbReference>
<reference evidence="5" key="1">
    <citation type="journal article" date="2023" name="Mol. Phylogenet. Evol.">
        <title>Genome-scale phylogeny and comparative genomics of the fungal order Sordariales.</title>
        <authorList>
            <person name="Hensen N."/>
            <person name="Bonometti L."/>
            <person name="Westerberg I."/>
            <person name="Brannstrom I.O."/>
            <person name="Guillou S."/>
            <person name="Cros-Aarteil S."/>
            <person name="Calhoun S."/>
            <person name="Haridas S."/>
            <person name="Kuo A."/>
            <person name="Mondo S."/>
            <person name="Pangilinan J."/>
            <person name="Riley R."/>
            <person name="LaButti K."/>
            <person name="Andreopoulos B."/>
            <person name="Lipzen A."/>
            <person name="Chen C."/>
            <person name="Yan M."/>
            <person name="Daum C."/>
            <person name="Ng V."/>
            <person name="Clum A."/>
            <person name="Steindorff A."/>
            <person name="Ohm R.A."/>
            <person name="Martin F."/>
            <person name="Silar P."/>
            <person name="Natvig D.O."/>
            <person name="Lalanne C."/>
            <person name="Gautier V."/>
            <person name="Ament-Velasquez S.L."/>
            <person name="Kruys A."/>
            <person name="Hutchinson M.I."/>
            <person name="Powell A.J."/>
            <person name="Barry K."/>
            <person name="Miller A.N."/>
            <person name="Grigoriev I.V."/>
            <person name="Debuchy R."/>
            <person name="Gladieux P."/>
            <person name="Hiltunen Thoren M."/>
            <person name="Johannesson H."/>
        </authorList>
    </citation>
    <scope>NUCLEOTIDE SEQUENCE</scope>
    <source>
        <strain evidence="5">CBS 958.72</strain>
    </source>
</reference>
<reference evidence="5" key="2">
    <citation type="submission" date="2023-06" db="EMBL/GenBank/DDBJ databases">
        <authorList>
            <consortium name="Lawrence Berkeley National Laboratory"/>
            <person name="Haridas S."/>
            <person name="Hensen N."/>
            <person name="Bonometti L."/>
            <person name="Westerberg I."/>
            <person name="Brannstrom I.O."/>
            <person name="Guillou S."/>
            <person name="Cros-Aarteil S."/>
            <person name="Calhoun S."/>
            <person name="Kuo A."/>
            <person name="Mondo S."/>
            <person name="Pangilinan J."/>
            <person name="Riley R."/>
            <person name="Labutti K."/>
            <person name="Andreopoulos B."/>
            <person name="Lipzen A."/>
            <person name="Chen C."/>
            <person name="Yanf M."/>
            <person name="Daum C."/>
            <person name="Ng V."/>
            <person name="Clum A."/>
            <person name="Steindorff A."/>
            <person name="Ohm R."/>
            <person name="Martin F."/>
            <person name="Silar P."/>
            <person name="Natvig D."/>
            <person name="Lalanne C."/>
            <person name="Gautier V."/>
            <person name="Ament-Velasquez S.L."/>
            <person name="Kruys A."/>
            <person name="Hutchinson M.I."/>
            <person name="Powell A.J."/>
            <person name="Barry K."/>
            <person name="Miller A.N."/>
            <person name="Grigoriev I.V."/>
            <person name="Debuchy R."/>
            <person name="Gladieux P."/>
            <person name="Thoren M.H."/>
            <person name="Johannesson H."/>
        </authorList>
    </citation>
    <scope>NUCLEOTIDE SEQUENCE</scope>
    <source>
        <strain evidence="5">CBS 958.72</strain>
    </source>
</reference>
<keyword evidence="1" id="KW-0677">Repeat</keyword>
<proteinExistence type="predicted"/>
<dbReference type="PANTHER" id="PTHR10039">
    <property type="entry name" value="AMELOGENIN"/>
    <property type="match status" value="1"/>
</dbReference>
<dbReference type="EMBL" id="JAULSN010000001">
    <property type="protein sequence ID" value="KAK3382134.1"/>
    <property type="molecule type" value="Genomic_DNA"/>
</dbReference>
<dbReference type="AlphaFoldDB" id="A0AAE0TWE9"/>
<evidence type="ECO:0000313" key="5">
    <source>
        <dbReference type="EMBL" id="KAK3382134.1"/>
    </source>
</evidence>
<accession>A0AAE0TWE9</accession>
<protein>
    <recommendedName>
        <fullName evidence="7">NACHT domain-containing protein</fullName>
    </recommendedName>
</protein>
<dbReference type="InterPro" id="IPR056884">
    <property type="entry name" value="NPHP3-like_N"/>
</dbReference>
<dbReference type="Gene3D" id="3.40.50.300">
    <property type="entry name" value="P-loop containing nucleotide triphosphate hydrolases"/>
    <property type="match status" value="1"/>
</dbReference>
<name>A0AAE0TWE9_9PEZI</name>
<dbReference type="Pfam" id="PF25053">
    <property type="entry name" value="DUF7791"/>
    <property type="match status" value="1"/>
</dbReference>
<evidence type="ECO:0000256" key="2">
    <source>
        <dbReference type="SAM" id="MobiDB-lite"/>
    </source>
</evidence>